<feature type="compositionally biased region" description="Basic and acidic residues" evidence="2">
    <location>
        <begin position="637"/>
        <end position="650"/>
    </location>
</feature>
<keyword evidence="6" id="KW-1185">Reference proteome</keyword>
<dbReference type="InterPro" id="IPR058610">
    <property type="entry name" value="WIT1_2_N"/>
</dbReference>
<dbReference type="PANTHER" id="PTHR35705:SF2">
    <property type="entry name" value="WPP DOMAIN-INTERACTING TAIL-ANCHORED PROTEIN 2"/>
    <property type="match status" value="1"/>
</dbReference>
<evidence type="ECO:0000313" key="6">
    <source>
        <dbReference type="Proteomes" id="UP001454036"/>
    </source>
</evidence>
<sequence length="698" mass="80230">MATELVDVKISESNLKTINYFLHDLSLEDQDMREMESAMEVLNEVDFGFKYSSEKLVNLDNLLMHLLACENEFESITMEDDNFSEDFISKALTLGFLHAILNTEVKEMETFTSKLQNLTIGVHDKIFSCEKSKELFDILGGMIHGYEESLRQSQERIMELKMQLTKLQMTSLTLNQSEWRYNTKSEYIQASGFGIHLRPHMLTVDKRHVLRMLEKSIATELDLEKKLYESKQNEEDLKLKLHLTEQVALCMEEAAEVTWGRFLEAENTVEVLTGISKEMVGRLQMVHFYLNGSNSREQDLKTKLNQCFEQLNAKELAISLGNTKITQLAVENLEVPSLREKVTLLERKLKESESQLKEVNTCYESSREQIREMDAEIYSLKENVQASELRVREADSKIAQLTDTNMELTEELVFLKGNSDRNSEKVSLLEKQLRHSDLQLQQTKASSEANQELYSAIWDMETLIDELRQKLSKAEVRAENSEEQCRLLSVTNLELNKELDFMKARVEFLEMTLNHASVEKTSSAKDINNKSNVIMDMMMQLAIERDRIEKQFYLLNEKNKILTRKLQKEQKNGSAKSFQNGSIDDGGFRVSRPARDVTASDESEVMVPECSSRGSKVEEESPIVASPLQSEMVPPTNREESKNMVPKKEANREGAKNLSRMYISLAVFALLLSVLAIYLFDEEQAVLSYLNDFLKSRA</sequence>
<name>A0AAV3P4Y4_LITER</name>
<protein>
    <recommendedName>
        <fullName evidence="4">WIT1/2 N-terminal helical bundle domain-containing protein</fullName>
    </recommendedName>
</protein>
<evidence type="ECO:0000256" key="3">
    <source>
        <dbReference type="SAM" id="Phobius"/>
    </source>
</evidence>
<feature type="coiled-coil region" evidence="1">
    <location>
        <begin position="143"/>
        <end position="170"/>
    </location>
</feature>
<keyword evidence="1" id="KW-0175">Coiled coil</keyword>
<keyword evidence="3" id="KW-1133">Transmembrane helix</keyword>
<feature type="domain" description="WIT1/2 N-terminal helical bundle" evidence="4">
    <location>
        <begin position="36"/>
        <end position="172"/>
    </location>
</feature>
<dbReference type="PANTHER" id="PTHR35705">
    <property type="entry name" value="WPP DOMAIN-INTERACTING TAIL-ANCHORED PROTEIN 1"/>
    <property type="match status" value="1"/>
</dbReference>
<dbReference type="SUPFAM" id="SSF57997">
    <property type="entry name" value="Tropomyosin"/>
    <property type="match status" value="1"/>
</dbReference>
<dbReference type="InterPro" id="IPR039976">
    <property type="entry name" value="WIT1/WIT2"/>
</dbReference>
<feature type="coiled-coil region" evidence="1">
    <location>
        <begin position="335"/>
        <end position="418"/>
    </location>
</feature>
<reference evidence="5 6" key="1">
    <citation type="submission" date="2024-01" db="EMBL/GenBank/DDBJ databases">
        <title>The complete chloroplast genome sequence of Lithospermum erythrorhizon: insights into the phylogenetic relationship among Boraginaceae species and the maternal lineages of purple gromwells.</title>
        <authorList>
            <person name="Okada T."/>
            <person name="Watanabe K."/>
        </authorList>
    </citation>
    <scope>NUCLEOTIDE SEQUENCE [LARGE SCALE GENOMIC DNA]</scope>
</reference>
<gene>
    <name evidence="5" type="ORF">LIER_06558</name>
</gene>
<feature type="compositionally biased region" description="Polar residues" evidence="2">
    <location>
        <begin position="572"/>
        <end position="582"/>
    </location>
</feature>
<accession>A0AAV3P4Y4</accession>
<dbReference type="EMBL" id="BAABME010000963">
    <property type="protein sequence ID" value="GAA0146655.1"/>
    <property type="molecule type" value="Genomic_DNA"/>
</dbReference>
<proteinExistence type="predicted"/>
<comment type="caution">
    <text evidence="5">The sequence shown here is derived from an EMBL/GenBank/DDBJ whole genome shotgun (WGS) entry which is preliminary data.</text>
</comment>
<feature type="coiled-coil region" evidence="1">
    <location>
        <begin position="457"/>
        <end position="512"/>
    </location>
</feature>
<evidence type="ECO:0000259" key="4">
    <source>
        <dbReference type="Pfam" id="PF26581"/>
    </source>
</evidence>
<dbReference type="AlphaFoldDB" id="A0AAV3P4Y4"/>
<keyword evidence="3" id="KW-0472">Membrane</keyword>
<organism evidence="5 6">
    <name type="scientific">Lithospermum erythrorhizon</name>
    <name type="common">Purple gromwell</name>
    <name type="synonym">Lithospermum officinale var. erythrorhizon</name>
    <dbReference type="NCBI Taxonomy" id="34254"/>
    <lineage>
        <taxon>Eukaryota</taxon>
        <taxon>Viridiplantae</taxon>
        <taxon>Streptophyta</taxon>
        <taxon>Embryophyta</taxon>
        <taxon>Tracheophyta</taxon>
        <taxon>Spermatophyta</taxon>
        <taxon>Magnoliopsida</taxon>
        <taxon>eudicotyledons</taxon>
        <taxon>Gunneridae</taxon>
        <taxon>Pentapetalae</taxon>
        <taxon>asterids</taxon>
        <taxon>lamiids</taxon>
        <taxon>Boraginales</taxon>
        <taxon>Boraginaceae</taxon>
        <taxon>Boraginoideae</taxon>
        <taxon>Lithospermeae</taxon>
        <taxon>Lithospermum</taxon>
    </lineage>
</organism>
<evidence type="ECO:0000256" key="2">
    <source>
        <dbReference type="SAM" id="MobiDB-lite"/>
    </source>
</evidence>
<dbReference type="Proteomes" id="UP001454036">
    <property type="component" value="Unassembled WGS sequence"/>
</dbReference>
<feature type="transmembrane region" description="Helical" evidence="3">
    <location>
        <begin position="661"/>
        <end position="680"/>
    </location>
</feature>
<keyword evidence="3" id="KW-0812">Transmembrane</keyword>
<evidence type="ECO:0000313" key="5">
    <source>
        <dbReference type="EMBL" id="GAA0146655.1"/>
    </source>
</evidence>
<evidence type="ECO:0000256" key="1">
    <source>
        <dbReference type="SAM" id="Coils"/>
    </source>
</evidence>
<feature type="region of interest" description="Disordered" evidence="2">
    <location>
        <begin position="567"/>
        <end position="650"/>
    </location>
</feature>
<dbReference type="Pfam" id="PF26581">
    <property type="entry name" value="WIT1_2_N"/>
    <property type="match status" value="1"/>
</dbReference>